<dbReference type="Proteomes" id="UP000309138">
    <property type="component" value="Unassembled WGS sequence"/>
</dbReference>
<gene>
    <name evidence="1" type="ORF">FBR43_08975</name>
</gene>
<reference evidence="1 2" key="1">
    <citation type="submission" date="2019-04" db="EMBL/GenBank/DDBJ databases">
        <authorList>
            <person name="Yang Y."/>
            <person name="Wei D."/>
        </authorList>
    </citation>
    <scope>NUCLEOTIDE SEQUENCE [LARGE SCALE GENOMIC DNA]</scope>
    <source>
        <strain evidence="1 2">L-1-4w-11</strain>
    </source>
</reference>
<name>A0A4U1L2P0_9SPHN</name>
<organism evidence="1 2">
    <name type="scientific">Sphingomonas baiyangensis</name>
    <dbReference type="NCBI Taxonomy" id="2572576"/>
    <lineage>
        <taxon>Bacteria</taxon>
        <taxon>Pseudomonadati</taxon>
        <taxon>Pseudomonadota</taxon>
        <taxon>Alphaproteobacteria</taxon>
        <taxon>Sphingomonadales</taxon>
        <taxon>Sphingomonadaceae</taxon>
        <taxon>Sphingomonas</taxon>
    </lineage>
</organism>
<dbReference type="SUPFAM" id="SSF48452">
    <property type="entry name" value="TPR-like"/>
    <property type="match status" value="1"/>
</dbReference>
<accession>A0A4U1L2P0</accession>
<protein>
    <submittedName>
        <fullName evidence="1">DUF924 domain-containing protein</fullName>
    </submittedName>
</protein>
<sequence length="192" mass="21075">MTGDLGATTGEVHDEAAAVLAFWFDEVAPERQFAKDDALDAEIARRFGALREQLATTGAAGWDGDPDMLLAAVIVLDQFSRNLHRGSAEAFATDDLALSLARRAIAAGWDRELPVDRRAFLYLPFMHAKDAGVQEESVRLFTELGRELNLKFAIDHRDVIARFGRYPGRNAALGRETTPEEAAYLSQPGAGW</sequence>
<proteinExistence type="predicted"/>
<dbReference type="InterPro" id="IPR011990">
    <property type="entry name" value="TPR-like_helical_dom_sf"/>
</dbReference>
<dbReference type="InterPro" id="IPR010323">
    <property type="entry name" value="DUF924"/>
</dbReference>
<dbReference type="Gene3D" id="1.25.40.10">
    <property type="entry name" value="Tetratricopeptide repeat domain"/>
    <property type="match status" value="1"/>
</dbReference>
<dbReference type="OrthoDB" id="7593450at2"/>
<dbReference type="Pfam" id="PF06041">
    <property type="entry name" value="DUF924"/>
    <property type="match status" value="1"/>
</dbReference>
<evidence type="ECO:0000313" key="1">
    <source>
        <dbReference type="EMBL" id="TKD50882.1"/>
    </source>
</evidence>
<dbReference type="RefSeq" id="WP_136942828.1">
    <property type="nucleotide sequence ID" value="NZ_SWKR01000002.1"/>
</dbReference>
<dbReference type="AlphaFoldDB" id="A0A4U1L2P0"/>
<dbReference type="EMBL" id="SWKR01000002">
    <property type="protein sequence ID" value="TKD50882.1"/>
    <property type="molecule type" value="Genomic_DNA"/>
</dbReference>
<dbReference type="Gene3D" id="1.20.58.320">
    <property type="entry name" value="TPR-like"/>
    <property type="match status" value="1"/>
</dbReference>
<keyword evidence="2" id="KW-1185">Reference proteome</keyword>
<comment type="caution">
    <text evidence="1">The sequence shown here is derived from an EMBL/GenBank/DDBJ whole genome shotgun (WGS) entry which is preliminary data.</text>
</comment>
<evidence type="ECO:0000313" key="2">
    <source>
        <dbReference type="Proteomes" id="UP000309138"/>
    </source>
</evidence>